<sequence length="522" mass="57290">MSGPDGRTTTEVALPAPVEGSMAAWLWAHYQMAQLQADPERRRAAISRLGVEFGLVTPQTSLIVLENASDYARHGIAPPAELRDEVAALTRELEKTKVQSQTARLERVAEQWRDRITWWETRFPKDAPRARAKPVAAFAMPPPPAASPVIVDDPTSMDGPAPQRSLAPAARAAPPPMEMAAAASADESTTLDSIQVTGSRMSDEEIAAMRADAGVATISLQPWQPDSPVARRLRAAAPDTVYALYLDERERATQGTAFYLDVADILFAKKQPELALRVLSNLAEMQLEDRHILRVLGYRLMQAGRADLAVPVLERVLAIGGEEPQSYSDLALAHAALGHHQRAVDLLHEIVLRDWDGRFEDIEITSLAELNALAATAPVAVDTSRVDPRFLRNLPVGLRAVLSWDTDNSDMDLHVTDPNGEEAFYSHPDTYQGGRLSDDYTGGYGPEEFVLRDPKPGKYKVEAVYFGDDQQIVTGAPTLSLWLSTDFGTARQQDQRVTVRLLEKKDKILVGEFEVRAPSAAP</sequence>
<proteinExistence type="predicted"/>
<dbReference type="Proteomes" id="UP001589896">
    <property type="component" value="Unassembled WGS sequence"/>
</dbReference>
<dbReference type="Gene3D" id="2.60.120.380">
    <property type="match status" value="1"/>
</dbReference>
<dbReference type="SUPFAM" id="SSF48452">
    <property type="entry name" value="TPR-like"/>
    <property type="match status" value="1"/>
</dbReference>
<evidence type="ECO:0000313" key="4">
    <source>
        <dbReference type="Proteomes" id="UP001589896"/>
    </source>
</evidence>
<evidence type="ECO:0000256" key="1">
    <source>
        <dbReference type="SAM" id="MobiDB-lite"/>
    </source>
</evidence>
<dbReference type="RefSeq" id="WP_386676720.1">
    <property type="nucleotide sequence ID" value="NZ_JBHLTG010000015.1"/>
</dbReference>
<dbReference type="EMBL" id="JBHLTG010000015">
    <property type="protein sequence ID" value="MFC0682577.1"/>
    <property type="molecule type" value="Genomic_DNA"/>
</dbReference>
<dbReference type="InterPro" id="IPR011990">
    <property type="entry name" value="TPR-like_helical_dom_sf"/>
</dbReference>
<dbReference type="Gene3D" id="1.25.40.10">
    <property type="entry name" value="Tetratricopeptide repeat domain"/>
    <property type="match status" value="1"/>
</dbReference>
<organism evidence="3 4">
    <name type="scientific">Lysobacter korlensis</name>
    <dbReference type="NCBI Taxonomy" id="553636"/>
    <lineage>
        <taxon>Bacteria</taxon>
        <taxon>Pseudomonadati</taxon>
        <taxon>Pseudomonadota</taxon>
        <taxon>Gammaproteobacteria</taxon>
        <taxon>Lysobacterales</taxon>
        <taxon>Lysobacteraceae</taxon>
        <taxon>Lysobacter</taxon>
    </lineage>
</organism>
<evidence type="ECO:0000259" key="2">
    <source>
        <dbReference type="Pfam" id="PF09906"/>
    </source>
</evidence>
<evidence type="ECO:0000313" key="3">
    <source>
        <dbReference type="EMBL" id="MFC0682577.1"/>
    </source>
</evidence>
<comment type="caution">
    <text evidence="3">The sequence shown here is derived from an EMBL/GenBank/DDBJ whole genome shotgun (WGS) entry which is preliminary data.</text>
</comment>
<gene>
    <name evidence="3" type="ORF">ACFFGH_32510</name>
</gene>
<name>A0ABV6S022_9GAMM</name>
<accession>A0ABV6S022</accession>
<protein>
    <submittedName>
        <fullName evidence="3">DUF2135 domain-containing protein</fullName>
    </submittedName>
</protein>
<feature type="compositionally biased region" description="Low complexity" evidence="1">
    <location>
        <begin position="160"/>
        <end position="192"/>
    </location>
</feature>
<feature type="domain" description="DUF2135" evidence="2">
    <location>
        <begin position="454"/>
        <end position="501"/>
    </location>
</feature>
<reference evidence="3 4" key="1">
    <citation type="submission" date="2024-09" db="EMBL/GenBank/DDBJ databases">
        <authorList>
            <person name="Sun Q."/>
            <person name="Mori K."/>
        </authorList>
    </citation>
    <scope>NUCLEOTIDE SEQUENCE [LARGE SCALE GENOMIC DNA]</scope>
    <source>
        <strain evidence="3 4">KCTC 23076</strain>
    </source>
</reference>
<dbReference type="Pfam" id="PF09906">
    <property type="entry name" value="DUF2135"/>
    <property type="match status" value="1"/>
</dbReference>
<dbReference type="InterPro" id="IPR019220">
    <property type="entry name" value="DUF2135"/>
</dbReference>
<feature type="region of interest" description="Disordered" evidence="1">
    <location>
        <begin position="152"/>
        <end position="192"/>
    </location>
</feature>
<keyword evidence="4" id="KW-1185">Reference proteome</keyword>